<dbReference type="PROSITE" id="PS50002">
    <property type="entry name" value="SH3"/>
    <property type="match status" value="2"/>
</dbReference>
<evidence type="ECO:0000259" key="8">
    <source>
        <dbReference type="PROSITE" id="PS50200"/>
    </source>
</evidence>
<feature type="region of interest" description="Disordered" evidence="5">
    <location>
        <begin position="340"/>
        <end position="361"/>
    </location>
</feature>
<proteinExistence type="predicted"/>
<dbReference type="SUPFAM" id="SSF47769">
    <property type="entry name" value="SAM/Pointed domain"/>
    <property type="match status" value="1"/>
</dbReference>
<evidence type="ECO:0000259" key="6">
    <source>
        <dbReference type="PROSITE" id="PS50002"/>
    </source>
</evidence>
<dbReference type="PANTHER" id="PTHR46037">
    <property type="entry name" value="PROTEIN ENHANCER OF SEVENLESS 2B"/>
    <property type="match status" value="1"/>
</dbReference>
<protein>
    <submittedName>
        <fullName evidence="9">7946_t:CDS:1</fullName>
    </submittedName>
</protein>
<dbReference type="SUPFAM" id="SSF50044">
    <property type="entry name" value="SH3-domain"/>
    <property type="match status" value="2"/>
</dbReference>
<feature type="domain" description="SAM" evidence="7">
    <location>
        <begin position="11"/>
        <end position="74"/>
    </location>
</feature>
<reference evidence="9" key="1">
    <citation type="submission" date="2021-06" db="EMBL/GenBank/DDBJ databases">
        <authorList>
            <person name="Kallberg Y."/>
            <person name="Tangrot J."/>
            <person name="Rosling A."/>
        </authorList>
    </citation>
    <scope>NUCLEOTIDE SEQUENCE</scope>
    <source>
        <strain evidence="9">FL130A</strain>
    </source>
</reference>
<dbReference type="Proteomes" id="UP000789508">
    <property type="component" value="Unassembled WGS sequence"/>
</dbReference>
<dbReference type="InterPro" id="IPR001452">
    <property type="entry name" value="SH3_domain"/>
</dbReference>
<dbReference type="AlphaFoldDB" id="A0A9N9CF75"/>
<evidence type="ECO:0000313" key="9">
    <source>
        <dbReference type="EMBL" id="CAG8596754.1"/>
    </source>
</evidence>
<dbReference type="PROSITE" id="PS50105">
    <property type="entry name" value="SAM_DOMAIN"/>
    <property type="match status" value="1"/>
</dbReference>
<evidence type="ECO:0000259" key="7">
    <source>
        <dbReference type="PROSITE" id="PS50105"/>
    </source>
</evidence>
<dbReference type="CDD" id="cd01786">
    <property type="entry name" value="RA_STE50"/>
    <property type="match status" value="1"/>
</dbReference>
<sequence>MDRLQEPVTEWDANKVHTWLSQIGYPTYELQLKEQGITGDILVHMDHEALKDIGIRSVGQRVSILKAIYNLKLQHNVPVELFDYVPPSAEFENEMSMVNGIPNIRKLENALQERDAMIAQLSREVTRLSNDLSKLREELQPVFKFVAKENKPDWQNPGKVKYNSNSSKNLSVQVPGINVAPYTIRSTSFQNEGLSAPPSSPRSPREGGGSRALPQVTINDHSGAIKFMQNQNTGREAETFKAFRVSVEDPCYKVLPAALKKYKITDDWRQYALFICYGKEEKCLSYEEKPLLLFQKLKEQDLKPVFMLKNIKEIKSPFATAKEIINSLKASKAKRRTTLLNKELPPAPHEGNGGAGSSSSYNNTSSFDEYIEDDQSETTVVEVNGTAVAIYPYNPELEDELKILVGDVFNIKSKSEGWCFVEKDGQEGWVPQNCLLETTVNGGDMMDSDSPLVGRGVALVDYHSRGGDELSMKKDDHLRIYKMDNYWLYCEINGVRGWAPSWYVRIDKPVADDVESEIDPASPRRQNHNTSNNSNNENNGQHSPIISTPTRINHDSSSASHFEGFSI</sequence>
<feature type="domain" description="SH3" evidence="6">
    <location>
        <begin position="382"/>
        <end position="440"/>
    </location>
</feature>
<dbReference type="SMART" id="SM00326">
    <property type="entry name" value="SH3"/>
    <property type="match status" value="2"/>
</dbReference>
<dbReference type="PROSITE" id="PS50200">
    <property type="entry name" value="RA"/>
    <property type="match status" value="1"/>
</dbReference>
<gene>
    <name evidence="9" type="ORF">ALEPTO_LOCUS7953</name>
</gene>
<organism evidence="9 10">
    <name type="scientific">Ambispora leptoticha</name>
    <dbReference type="NCBI Taxonomy" id="144679"/>
    <lineage>
        <taxon>Eukaryota</taxon>
        <taxon>Fungi</taxon>
        <taxon>Fungi incertae sedis</taxon>
        <taxon>Mucoromycota</taxon>
        <taxon>Glomeromycotina</taxon>
        <taxon>Glomeromycetes</taxon>
        <taxon>Archaeosporales</taxon>
        <taxon>Ambisporaceae</taxon>
        <taxon>Ambispora</taxon>
    </lineage>
</organism>
<dbReference type="SMART" id="SM00454">
    <property type="entry name" value="SAM"/>
    <property type="match status" value="1"/>
</dbReference>
<dbReference type="InterPro" id="IPR043539">
    <property type="entry name" value="Grb2-like"/>
</dbReference>
<evidence type="ECO:0000256" key="1">
    <source>
        <dbReference type="ARBA" id="ARBA00022443"/>
    </source>
</evidence>
<dbReference type="InterPro" id="IPR036028">
    <property type="entry name" value="SH3-like_dom_sf"/>
</dbReference>
<dbReference type="EMBL" id="CAJVPS010003953">
    <property type="protein sequence ID" value="CAG8596754.1"/>
    <property type="molecule type" value="Genomic_DNA"/>
</dbReference>
<feature type="domain" description="SH3" evidence="6">
    <location>
        <begin position="451"/>
        <end position="509"/>
    </location>
</feature>
<dbReference type="Gene3D" id="1.10.150.50">
    <property type="entry name" value="Transcription Factor, Ets-1"/>
    <property type="match status" value="1"/>
</dbReference>
<dbReference type="InterPro" id="IPR001660">
    <property type="entry name" value="SAM"/>
</dbReference>
<dbReference type="SMART" id="SM00314">
    <property type="entry name" value="RA"/>
    <property type="match status" value="1"/>
</dbReference>
<keyword evidence="1 3" id="KW-0728">SH3 domain</keyword>
<feature type="region of interest" description="Disordered" evidence="5">
    <location>
        <begin position="514"/>
        <end position="567"/>
    </location>
</feature>
<feature type="region of interest" description="Disordered" evidence="5">
    <location>
        <begin position="189"/>
        <end position="213"/>
    </location>
</feature>
<keyword evidence="4" id="KW-0175">Coiled coil</keyword>
<dbReference type="InterPro" id="IPR013761">
    <property type="entry name" value="SAM/pointed_sf"/>
</dbReference>
<dbReference type="Gene3D" id="2.30.30.40">
    <property type="entry name" value="SH3 Domains"/>
    <property type="match status" value="2"/>
</dbReference>
<dbReference type="OrthoDB" id="8883818at2759"/>
<evidence type="ECO:0000256" key="2">
    <source>
        <dbReference type="ARBA" id="ARBA00022999"/>
    </source>
</evidence>
<dbReference type="InterPro" id="IPR029071">
    <property type="entry name" value="Ubiquitin-like_domsf"/>
</dbReference>
<comment type="caution">
    <text evidence="9">The sequence shown here is derived from an EMBL/GenBank/DDBJ whole genome shotgun (WGS) entry which is preliminary data.</text>
</comment>
<feature type="coiled-coil region" evidence="4">
    <location>
        <begin position="104"/>
        <end position="138"/>
    </location>
</feature>
<dbReference type="Pfam" id="PF07647">
    <property type="entry name" value="SAM_2"/>
    <property type="match status" value="1"/>
</dbReference>
<name>A0A9N9CF75_9GLOM</name>
<evidence type="ECO:0000256" key="5">
    <source>
        <dbReference type="SAM" id="MobiDB-lite"/>
    </source>
</evidence>
<dbReference type="CDD" id="cd00174">
    <property type="entry name" value="SH3"/>
    <property type="match status" value="2"/>
</dbReference>
<evidence type="ECO:0000256" key="4">
    <source>
        <dbReference type="SAM" id="Coils"/>
    </source>
</evidence>
<dbReference type="Pfam" id="PF14604">
    <property type="entry name" value="SH3_9"/>
    <property type="match status" value="1"/>
</dbReference>
<feature type="domain" description="Ras-associating" evidence="8">
    <location>
        <begin position="227"/>
        <end position="313"/>
    </location>
</feature>
<dbReference type="Pfam" id="PF00018">
    <property type="entry name" value="SH3_1"/>
    <property type="match status" value="1"/>
</dbReference>
<dbReference type="InterPro" id="IPR000159">
    <property type="entry name" value="RA_dom"/>
</dbReference>
<feature type="compositionally biased region" description="Polar residues" evidence="5">
    <location>
        <begin position="540"/>
        <end position="560"/>
    </location>
</feature>
<evidence type="ECO:0000256" key="3">
    <source>
        <dbReference type="PROSITE-ProRule" id="PRU00192"/>
    </source>
</evidence>
<keyword evidence="2" id="KW-0727">SH2 domain</keyword>
<dbReference type="Pfam" id="PF00788">
    <property type="entry name" value="RA"/>
    <property type="match status" value="1"/>
</dbReference>
<dbReference type="GO" id="GO:0007165">
    <property type="term" value="P:signal transduction"/>
    <property type="evidence" value="ECO:0007669"/>
    <property type="project" value="InterPro"/>
</dbReference>
<dbReference type="SUPFAM" id="SSF54236">
    <property type="entry name" value="Ubiquitin-like"/>
    <property type="match status" value="1"/>
</dbReference>
<feature type="compositionally biased region" description="Low complexity" evidence="5">
    <location>
        <begin position="528"/>
        <end position="539"/>
    </location>
</feature>
<accession>A0A9N9CF75</accession>
<dbReference type="Gene3D" id="3.10.20.90">
    <property type="entry name" value="Phosphatidylinositol 3-kinase Catalytic Subunit, Chain A, domain 1"/>
    <property type="match status" value="1"/>
</dbReference>
<evidence type="ECO:0000313" key="10">
    <source>
        <dbReference type="Proteomes" id="UP000789508"/>
    </source>
</evidence>
<keyword evidence="10" id="KW-1185">Reference proteome</keyword>